<name>A0ABY9XBM2_9BACT</name>
<evidence type="ECO:0000313" key="2">
    <source>
        <dbReference type="EMBL" id="WNG52827.1"/>
    </source>
</evidence>
<sequence length="69" mass="7070">MRFEAMDTAVDWVRRHRTKILAGTVIIIAGVAFIAVVGASGGAALVLVPVVLVASSGNPSGLELTPETP</sequence>
<protein>
    <recommendedName>
        <fullName evidence="4">Lipoprotein</fullName>
    </recommendedName>
</protein>
<keyword evidence="1" id="KW-0472">Membrane</keyword>
<gene>
    <name evidence="2" type="ORF">F0U60_38715</name>
</gene>
<keyword evidence="3" id="KW-1185">Reference proteome</keyword>
<dbReference type="EMBL" id="CP043494">
    <property type="protein sequence ID" value="WNG52827.1"/>
    <property type="molecule type" value="Genomic_DNA"/>
</dbReference>
<reference evidence="2 3" key="1">
    <citation type="submission" date="2019-08" db="EMBL/GenBank/DDBJ databases">
        <title>Archangium and Cystobacter genomes.</title>
        <authorList>
            <person name="Chen I.-C.K."/>
            <person name="Wielgoss S."/>
        </authorList>
    </citation>
    <scope>NUCLEOTIDE SEQUENCE [LARGE SCALE GENOMIC DNA]</scope>
    <source>
        <strain evidence="2 3">Cbm 6</strain>
    </source>
</reference>
<feature type="transmembrane region" description="Helical" evidence="1">
    <location>
        <begin position="21"/>
        <end position="54"/>
    </location>
</feature>
<organism evidence="2 3">
    <name type="scientific">Archangium minus</name>
    <dbReference type="NCBI Taxonomy" id="83450"/>
    <lineage>
        <taxon>Bacteria</taxon>
        <taxon>Pseudomonadati</taxon>
        <taxon>Myxococcota</taxon>
        <taxon>Myxococcia</taxon>
        <taxon>Myxococcales</taxon>
        <taxon>Cystobacterineae</taxon>
        <taxon>Archangiaceae</taxon>
        <taxon>Archangium</taxon>
    </lineage>
</organism>
<evidence type="ECO:0000256" key="1">
    <source>
        <dbReference type="SAM" id="Phobius"/>
    </source>
</evidence>
<accession>A0ABY9XBM2</accession>
<evidence type="ECO:0000313" key="3">
    <source>
        <dbReference type="Proteomes" id="UP001611383"/>
    </source>
</evidence>
<dbReference type="Proteomes" id="UP001611383">
    <property type="component" value="Chromosome"/>
</dbReference>
<keyword evidence="1" id="KW-1133">Transmembrane helix</keyword>
<evidence type="ECO:0008006" key="4">
    <source>
        <dbReference type="Google" id="ProtNLM"/>
    </source>
</evidence>
<keyword evidence="1" id="KW-0812">Transmembrane</keyword>
<proteinExistence type="predicted"/>